<comment type="caution">
    <text evidence="2">The sequence shown here is derived from an EMBL/GenBank/DDBJ whole genome shotgun (WGS) entry which is preliminary data.</text>
</comment>
<keyword evidence="1" id="KW-0732">Signal</keyword>
<feature type="chain" id="PRO_5045402658" description="Secreted protein" evidence="1">
    <location>
        <begin position="30"/>
        <end position="129"/>
    </location>
</feature>
<evidence type="ECO:0000313" key="2">
    <source>
        <dbReference type="EMBL" id="KAH7043284.1"/>
    </source>
</evidence>
<name>A0ABQ8G322_9PEZI</name>
<evidence type="ECO:0000256" key="1">
    <source>
        <dbReference type="SAM" id="SignalP"/>
    </source>
</evidence>
<organism evidence="2 3">
    <name type="scientific">Macrophomina phaseolina</name>
    <dbReference type="NCBI Taxonomy" id="35725"/>
    <lineage>
        <taxon>Eukaryota</taxon>
        <taxon>Fungi</taxon>
        <taxon>Dikarya</taxon>
        <taxon>Ascomycota</taxon>
        <taxon>Pezizomycotina</taxon>
        <taxon>Dothideomycetes</taxon>
        <taxon>Dothideomycetes incertae sedis</taxon>
        <taxon>Botryosphaeriales</taxon>
        <taxon>Botryosphaeriaceae</taxon>
        <taxon>Macrophomina</taxon>
    </lineage>
</organism>
<dbReference type="Proteomes" id="UP000774617">
    <property type="component" value="Unassembled WGS sequence"/>
</dbReference>
<evidence type="ECO:0008006" key="4">
    <source>
        <dbReference type="Google" id="ProtNLM"/>
    </source>
</evidence>
<proteinExistence type="predicted"/>
<protein>
    <recommendedName>
        <fullName evidence="4">Secreted protein</fullName>
    </recommendedName>
</protein>
<feature type="signal peptide" evidence="1">
    <location>
        <begin position="1"/>
        <end position="29"/>
    </location>
</feature>
<evidence type="ECO:0000313" key="3">
    <source>
        <dbReference type="Proteomes" id="UP000774617"/>
    </source>
</evidence>
<accession>A0ABQ8G322</accession>
<reference evidence="2 3" key="1">
    <citation type="journal article" date="2021" name="Nat. Commun.">
        <title>Genetic determinants of endophytism in the Arabidopsis root mycobiome.</title>
        <authorList>
            <person name="Mesny F."/>
            <person name="Miyauchi S."/>
            <person name="Thiergart T."/>
            <person name="Pickel B."/>
            <person name="Atanasova L."/>
            <person name="Karlsson M."/>
            <person name="Huettel B."/>
            <person name="Barry K.W."/>
            <person name="Haridas S."/>
            <person name="Chen C."/>
            <person name="Bauer D."/>
            <person name="Andreopoulos W."/>
            <person name="Pangilinan J."/>
            <person name="LaButti K."/>
            <person name="Riley R."/>
            <person name="Lipzen A."/>
            <person name="Clum A."/>
            <person name="Drula E."/>
            <person name="Henrissat B."/>
            <person name="Kohler A."/>
            <person name="Grigoriev I.V."/>
            <person name="Martin F.M."/>
            <person name="Hacquard S."/>
        </authorList>
    </citation>
    <scope>NUCLEOTIDE SEQUENCE [LARGE SCALE GENOMIC DNA]</scope>
    <source>
        <strain evidence="2 3">MPI-SDFR-AT-0080</strain>
    </source>
</reference>
<dbReference type="EMBL" id="JAGTJR010000023">
    <property type="protein sequence ID" value="KAH7043284.1"/>
    <property type="molecule type" value="Genomic_DNA"/>
</dbReference>
<gene>
    <name evidence="2" type="ORF">B0J12DRAFT_198185</name>
</gene>
<keyword evidence="3" id="KW-1185">Reference proteome</keyword>
<sequence length="129" mass="14371">MVHAQSRVFSFFFFFFFLLLLLLKPRCQPSRASWVTTHQPTSFCATVCVAGSGGAKCVVGCLAGWWRVRHVREGRRNGGGGVRSTSGVHALCATQDSVGACYLRRRDWCLTRRGGTWWARAGWAKCGLR</sequence>